<dbReference type="EMBL" id="ASSQ01000013">
    <property type="protein sequence ID" value="EOS17570.1"/>
    <property type="molecule type" value="Genomic_DNA"/>
</dbReference>
<name>S0GRK8_9BACT</name>
<sequence>MKGRSELLLIGPSYIRKIRMKKQFIYFLSLFVMCLAACSNPVDPTALNLDSANINRLIPFRGELNNGVKQLYPEEPYKAFWAENWKTPEQSISWKVNTDGEDYMAEMIVSVNRMGDGEETELVLSNGTDSVICRINTTGWQRCRFPRPLHFNKGTSVLSLKIGKPGKQDDFNVYLYSLEVTRPETYEQLRAEATSLRSNTSWMADLPYGFFFHWNSKSMPQSGEPLAYEDAVNNFDVDRFARTVYECGGKLIFFTTSWAEYYFPAPIQAIDSILPGRTTKRDLVADLSDALGKYGIRLILYYHVGHGDKEWWDKQHYTRDNAGDLFTNVEKIVGEISQRYGNRLAGLWMDDGIGYYPNGASFEKIAKAAKSGNKELAICFNSWILPKLTDFQDYYAGELGLSLASAGVNDPSLPLDGDGLFHGGPQDGLQATFSGTLEPGDWTHIYKDSIIGDPVLSIDELTQVVKESNKRKNLPMINVRIYQDGTISPKSYALLKELNNRISKGE</sequence>
<dbReference type="InterPro" id="IPR057739">
    <property type="entry name" value="Glyco_hydro_29_N"/>
</dbReference>
<evidence type="ECO:0000313" key="3">
    <source>
        <dbReference type="Proteomes" id="UP000014140"/>
    </source>
</evidence>
<dbReference type="GO" id="GO:0005975">
    <property type="term" value="P:carbohydrate metabolic process"/>
    <property type="evidence" value="ECO:0007669"/>
    <property type="project" value="InterPro"/>
</dbReference>
<feature type="domain" description="Glycoside hydrolase family 29 N-terminal" evidence="1">
    <location>
        <begin position="233"/>
        <end position="384"/>
    </location>
</feature>
<organism evidence="2 3">
    <name type="scientific">Parabacteroides goldsteinii dnLKV18</name>
    <dbReference type="NCBI Taxonomy" id="1235789"/>
    <lineage>
        <taxon>Bacteria</taxon>
        <taxon>Pseudomonadati</taxon>
        <taxon>Bacteroidota</taxon>
        <taxon>Bacteroidia</taxon>
        <taxon>Bacteroidales</taxon>
        <taxon>Tannerellaceae</taxon>
        <taxon>Parabacteroides</taxon>
    </lineage>
</organism>
<protein>
    <recommendedName>
        <fullName evidence="1">Glycoside hydrolase family 29 N-terminal domain-containing protein</fullName>
    </recommendedName>
</protein>
<keyword evidence="3" id="KW-1185">Reference proteome</keyword>
<reference evidence="2 3" key="1">
    <citation type="submission" date="2013-04" db="EMBL/GenBank/DDBJ databases">
        <title>The Genome Sequence of Parabacteroides goldsteinii dnLKV18.</title>
        <authorList>
            <consortium name="The Broad Institute Genomics Platform"/>
            <consortium name="The Broad Institute Genome Sequencing Center for Infectious Disease"/>
            <person name="Earl A."/>
            <person name="Xavier R."/>
            <person name="Kuhn K."/>
            <person name="Stappenbeck T."/>
            <person name="Walker B."/>
            <person name="Young S."/>
            <person name="Zeng Q."/>
            <person name="Gargeya S."/>
            <person name="Fitzgerald M."/>
            <person name="Haas B."/>
            <person name="Abouelleil A."/>
            <person name="Allen A.W."/>
            <person name="Alvarado L."/>
            <person name="Arachchi H.M."/>
            <person name="Berlin A.M."/>
            <person name="Chapman S.B."/>
            <person name="Gainer-Dewar J."/>
            <person name="Goldberg J."/>
            <person name="Griggs A."/>
            <person name="Gujja S."/>
            <person name="Hansen M."/>
            <person name="Howarth C."/>
            <person name="Imamovic A."/>
            <person name="Ireland A."/>
            <person name="Larimer J."/>
            <person name="McCowan C."/>
            <person name="Murphy C."/>
            <person name="Pearson M."/>
            <person name="Poon T.W."/>
            <person name="Priest M."/>
            <person name="Roberts A."/>
            <person name="Saif S."/>
            <person name="Shea T."/>
            <person name="Sisk P."/>
            <person name="Sykes S."/>
            <person name="Wortman J."/>
            <person name="Nusbaum C."/>
            <person name="Birren B."/>
        </authorList>
    </citation>
    <scope>NUCLEOTIDE SEQUENCE [LARGE SCALE GENOMIC DNA]</scope>
    <source>
        <strain evidence="3">dnLKV18</strain>
    </source>
</reference>
<comment type="caution">
    <text evidence="2">The sequence shown here is derived from an EMBL/GenBank/DDBJ whole genome shotgun (WGS) entry which is preliminary data.</text>
</comment>
<gene>
    <name evidence="2" type="ORF">C803_02582</name>
</gene>
<dbReference type="Proteomes" id="UP000014140">
    <property type="component" value="Unassembled WGS sequence"/>
</dbReference>
<dbReference type="HOGENOM" id="CLU_561232_0_0_10"/>
<proteinExistence type="predicted"/>
<dbReference type="SUPFAM" id="SSF51445">
    <property type="entry name" value="(Trans)glycosidases"/>
    <property type="match status" value="1"/>
</dbReference>
<dbReference type="AlphaFoldDB" id="S0GRK8"/>
<dbReference type="Gene3D" id="3.20.20.80">
    <property type="entry name" value="Glycosidases"/>
    <property type="match status" value="1"/>
</dbReference>
<dbReference type="Pfam" id="PF01120">
    <property type="entry name" value="Alpha_L_fucos"/>
    <property type="match status" value="1"/>
</dbReference>
<dbReference type="PATRIC" id="fig|1235789.3.peg.2564"/>
<dbReference type="InterPro" id="IPR017853">
    <property type="entry name" value="GH"/>
</dbReference>
<accession>S0GRK8</accession>
<evidence type="ECO:0000313" key="2">
    <source>
        <dbReference type="EMBL" id="EOS17570.1"/>
    </source>
</evidence>
<dbReference type="GO" id="GO:0004560">
    <property type="term" value="F:alpha-L-fucosidase activity"/>
    <property type="evidence" value="ECO:0007669"/>
    <property type="project" value="InterPro"/>
</dbReference>
<evidence type="ECO:0000259" key="1">
    <source>
        <dbReference type="Pfam" id="PF01120"/>
    </source>
</evidence>